<sequence length="214" mass="23832">MTPQPFKQRLLAISQRVGMFIHPECAEGAALHLSHVWLSSANPEWDLGRTRELWRSVAHDVAHRPRLSGDLEALGRYRAWRWGEREELARKQVVQAYERVSAALRWTPLAEPASGSWAALLLARPELARPPDVLDVSLHALYGLASSSFKDVTSLLQAERKRLWGGAARHLYDVGSAAELAARAPRELPQYTSFPSVSEGIAEAVRRVESLLAS</sequence>
<evidence type="ECO:0000313" key="2">
    <source>
        <dbReference type="Proteomes" id="UP000518300"/>
    </source>
</evidence>
<organism evidence="1 2">
    <name type="scientific">Pyxidicoccus fallax</name>
    <dbReference type="NCBI Taxonomy" id="394095"/>
    <lineage>
        <taxon>Bacteria</taxon>
        <taxon>Pseudomonadati</taxon>
        <taxon>Myxococcota</taxon>
        <taxon>Myxococcia</taxon>
        <taxon>Myxococcales</taxon>
        <taxon>Cystobacterineae</taxon>
        <taxon>Myxococcaceae</taxon>
        <taxon>Pyxidicoccus</taxon>
    </lineage>
</organism>
<dbReference type="EMBL" id="JABBJJ010000089">
    <property type="protein sequence ID" value="NMO17144.1"/>
    <property type="molecule type" value="Genomic_DNA"/>
</dbReference>
<keyword evidence="2" id="KW-1185">Reference proteome</keyword>
<gene>
    <name evidence="1" type="ORF">HG543_20095</name>
</gene>
<dbReference type="RefSeq" id="WP_169346429.1">
    <property type="nucleotide sequence ID" value="NZ_JABBJJ010000089.1"/>
</dbReference>
<protein>
    <submittedName>
        <fullName evidence="1">Uncharacterized protein</fullName>
    </submittedName>
</protein>
<dbReference type="AlphaFoldDB" id="A0A848LFB8"/>
<comment type="caution">
    <text evidence="1">The sequence shown here is derived from an EMBL/GenBank/DDBJ whole genome shotgun (WGS) entry which is preliminary data.</text>
</comment>
<proteinExistence type="predicted"/>
<evidence type="ECO:0000313" key="1">
    <source>
        <dbReference type="EMBL" id="NMO17144.1"/>
    </source>
</evidence>
<reference evidence="1 2" key="1">
    <citation type="submission" date="2020-04" db="EMBL/GenBank/DDBJ databases">
        <title>Draft genome of Pyxidicoccus fallax type strain.</title>
        <authorList>
            <person name="Whitworth D.E."/>
        </authorList>
    </citation>
    <scope>NUCLEOTIDE SEQUENCE [LARGE SCALE GENOMIC DNA]</scope>
    <source>
        <strain evidence="1 2">DSM 14698</strain>
    </source>
</reference>
<accession>A0A848LFB8</accession>
<name>A0A848LFB8_9BACT</name>
<dbReference type="Proteomes" id="UP000518300">
    <property type="component" value="Unassembled WGS sequence"/>
</dbReference>